<dbReference type="PANTHER" id="PTHR42942">
    <property type="entry name" value="6-O-METHYLGUANINE DNA METHYLTRANSFERASE"/>
    <property type="match status" value="1"/>
</dbReference>
<evidence type="ECO:0000313" key="9">
    <source>
        <dbReference type="Proteomes" id="UP000886750"/>
    </source>
</evidence>
<comment type="caution">
    <text evidence="8">The sequence shown here is derived from an EMBL/GenBank/DDBJ whole genome shotgun (WGS) entry which is preliminary data.</text>
</comment>
<name>A0A9D1ZWU5_9FIRM</name>
<dbReference type="NCBIfam" id="TIGR00589">
    <property type="entry name" value="ogt"/>
    <property type="match status" value="1"/>
</dbReference>
<dbReference type="InterPro" id="IPR016181">
    <property type="entry name" value="Acyl_CoA_acyltransferase"/>
</dbReference>
<dbReference type="Gene3D" id="3.40.630.30">
    <property type="match status" value="1"/>
</dbReference>
<dbReference type="InterPro" id="IPR036217">
    <property type="entry name" value="MethylDNA_cys_MeTrfase_DNAb"/>
</dbReference>
<evidence type="ECO:0000256" key="6">
    <source>
        <dbReference type="ARBA" id="ARBA00049348"/>
    </source>
</evidence>
<organism evidence="8 9">
    <name type="scientific">Candidatus Borkfalkia excrementigallinarum</name>
    <dbReference type="NCBI Taxonomy" id="2838506"/>
    <lineage>
        <taxon>Bacteria</taxon>
        <taxon>Bacillati</taxon>
        <taxon>Bacillota</taxon>
        <taxon>Clostridia</taxon>
        <taxon>Christensenellales</taxon>
        <taxon>Christensenellaceae</taxon>
        <taxon>Candidatus Borkfalkia</taxon>
    </lineage>
</organism>
<dbReference type="Pfam" id="PF13673">
    <property type="entry name" value="Acetyltransf_10"/>
    <property type="match status" value="1"/>
</dbReference>
<evidence type="ECO:0000256" key="1">
    <source>
        <dbReference type="ARBA" id="ARBA00001286"/>
    </source>
</evidence>
<dbReference type="Pfam" id="PF01035">
    <property type="entry name" value="DNA_binding_1"/>
    <property type="match status" value="1"/>
</dbReference>
<dbReference type="CDD" id="cd06445">
    <property type="entry name" value="ATase"/>
    <property type="match status" value="1"/>
</dbReference>
<comment type="catalytic activity">
    <reaction evidence="6">
        <text>a 6-O-methyl-2'-deoxyguanosine in DNA + L-cysteinyl-[protein] = S-methyl-L-cysteinyl-[protein] + a 2'-deoxyguanosine in DNA</text>
        <dbReference type="Rhea" id="RHEA:24000"/>
        <dbReference type="Rhea" id="RHEA-COMP:10131"/>
        <dbReference type="Rhea" id="RHEA-COMP:10132"/>
        <dbReference type="Rhea" id="RHEA-COMP:11367"/>
        <dbReference type="Rhea" id="RHEA-COMP:11368"/>
        <dbReference type="ChEBI" id="CHEBI:29950"/>
        <dbReference type="ChEBI" id="CHEBI:82612"/>
        <dbReference type="ChEBI" id="CHEBI:85445"/>
        <dbReference type="ChEBI" id="CHEBI:85448"/>
        <dbReference type="EC" id="2.1.1.63"/>
    </reaction>
</comment>
<dbReference type="Gene3D" id="1.10.10.10">
    <property type="entry name" value="Winged helix-like DNA-binding domain superfamily/Winged helix DNA-binding domain"/>
    <property type="match status" value="1"/>
</dbReference>
<keyword evidence="8" id="KW-0012">Acyltransferase</keyword>
<dbReference type="GO" id="GO:0032259">
    <property type="term" value="P:methylation"/>
    <property type="evidence" value="ECO:0007669"/>
    <property type="project" value="UniProtKB-KW"/>
</dbReference>
<dbReference type="InterPro" id="IPR000182">
    <property type="entry name" value="GNAT_dom"/>
</dbReference>
<dbReference type="InterPro" id="IPR001497">
    <property type="entry name" value="MethylDNA_cys_MeTrfase_AS"/>
</dbReference>
<dbReference type="PANTHER" id="PTHR42942:SF1">
    <property type="entry name" value="ALKYLTRANSFERASE-LIKE PROTEIN 1"/>
    <property type="match status" value="1"/>
</dbReference>
<evidence type="ECO:0000256" key="5">
    <source>
        <dbReference type="ARBA" id="ARBA00023204"/>
    </source>
</evidence>
<accession>A0A9D1ZWU5</accession>
<sequence>MSKFQIRKARRSDAEEIFKLVSRTIDACYTGKYTDKIVAAFHDFHSFENILSDIDRGKCYVAVLRGEVVGTVTADAPEVHRLFVLPGAQGHGCGAALLRFAETEIQKTSPYAQVDSSIPAETFYGRMGYSLKEECCDEVCGEPICWKVYVKNFPPQGAADLRGEGRASQVIGNDNFFARVYAAVQKIPYGRVATYGQIARLCGNSRSSRAVGYALHVNPFPGIVPCHRVVNREGRLAPAFAFGGSEVQKQLLEQEGVEVFQEGDFFCVDLQKYRWDI</sequence>
<dbReference type="GO" id="GO:0003908">
    <property type="term" value="F:methylated-DNA-[protein]-cysteine S-methyltransferase activity"/>
    <property type="evidence" value="ECO:0007669"/>
    <property type="project" value="UniProtKB-EC"/>
</dbReference>
<reference evidence="8" key="2">
    <citation type="submission" date="2021-04" db="EMBL/GenBank/DDBJ databases">
        <authorList>
            <person name="Gilroy R."/>
        </authorList>
    </citation>
    <scope>NUCLEOTIDE SEQUENCE</scope>
    <source>
        <strain evidence="8">1345</strain>
    </source>
</reference>
<gene>
    <name evidence="8" type="ORF">H9729_08300</name>
</gene>
<comment type="catalytic activity">
    <reaction evidence="1">
        <text>a 4-O-methyl-thymidine in DNA + L-cysteinyl-[protein] = a thymidine in DNA + S-methyl-L-cysteinyl-[protein]</text>
        <dbReference type="Rhea" id="RHEA:53428"/>
        <dbReference type="Rhea" id="RHEA-COMP:10131"/>
        <dbReference type="Rhea" id="RHEA-COMP:10132"/>
        <dbReference type="Rhea" id="RHEA-COMP:13555"/>
        <dbReference type="Rhea" id="RHEA-COMP:13556"/>
        <dbReference type="ChEBI" id="CHEBI:29950"/>
        <dbReference type="ChEBI" id="CHEBI:82612"/>
        <dbReference type="ChEBI" id="CHEBI:137386"/>
        <dbReference type="ChEBI" id="CHEBI:137387"/>
        <dbReference type="EC" id="2.1.1.63"/>
    </reaction>
</comment>
<keyword evidence="3 8" id="KW-0808">Transferase</keyword>
<dbReference type="AlphaFoldDB" id="A0A9D1ZWU5"/>
<evidence type="ECO:0000313" key="8">
    <source>
        <dbReference type="EMBL" id="HIY97677.1"/>
    </source>
</evidence>
<dbReference type="EMBL" id="DXCQ01000074">
    <property type="protein sequence ID" value="HIY97677.1"/>
    <property type="molecule type" value="Genomic_DNA"/>
</dbReference>
<dbReference type="SUPFAM" id="SSF55729">
    <property type="entry name" value="Acyl-CoA N-acyltransferases (Nat)"/>
    <property type="match status" value="1"/>
</dbReference>
<dbReference type="CDD" id="cd04301">
    <property type="entry name" value="NAT_SF"/>
    <property type="match status" value="1"/>
</dbReference>
<protein>
    <submittedName>
        <fullName evidence="8">GNAT family N-acetyltransferase</fullName>
        <ecNumber evidence="8">2.3.1.-</ecNumber>
    </submittedName>
</protein>
<evidence type="ECO:0000256" key="4">
    <source>
        <dbReference type="ARBA" id="ARBA00022763"/>
    </source>
</evidence>
<dbReference type="EC" id="2.3.1.-" evidence="8"/>
<keyword evidence="2" id="KW-0489">Methyltransferase</keyword>
<dbReference type="InterPro" id="IPR036388">
    <property type="entry name" value="WH-like_DNA-bd_sf"/>
</dbReference>
<keyword evidence="4" id="KW-0227">DNA damage</keyword>
<feature type="domain" description="N-acetyltransferase" evidence="7">
    <location>
        <begin position="4"/>
        <end position="151"/>
    </location>
</feature>
<dbReference type="PROSITE" id="PS51186">
    <property type="entry name" value="GNAT"/>
    <property type="match status" value="1"/>
</dbReference>
<dbReference type="PROSITE" id="PS00374">
    <property type="entry name" value="MGMT"/>
    <property type="match status" value="1"/>
</dbReference>
<dbReference type="InterPro" id="IPR014048">
    <property type="entry name" value="MethylDNA_cys_MeTrfase_DNA-bd"/>
</dbReference>
<dbReference type="Proteomes" id="UP000886750">
    <property type="component" value="Unassembled WGS sequence"/>
</dbReference>
<dbReference type="GO" id="GO:0006281">
    <property type="term" value="P:DNA repair"/>
    <property type="evidence" value="ECO:0007669"/>
    <property type="project" value="UniProtKB-KW"/>
</dbReference>
<keyword evidence="5" id="KW-0234">DNA repair</keyword>
<proteinExistence type="predicted"/>
<evidence type="ECO:0000256" key="3">
    <source>
        <dbReference type="ARBA" id="ARBA00022679"/>
    </source>
</evidence>
<evidence type="ECO:0000259" key="7">
    <source>
        <dbReference type="PROSITE" id="PS51186"/>
    </source>
</evidence>
<dbReference type="SUPFAM" id="SSF46767">
    <property type="entry name" value="Methylated DNA-protein cysteine methyltransferase, C-terminal domain"/>
    <property type="match status" value="1"/>
</dbReference>
<dbReference type="GO" id="GO:0016747">
    <property type="term" value="F:acyltransferase activity, transferring groups other than amino-acyl groups"/>
    <property type="evidence" value="ECO:0007669"/>
    <property type="project" value="InterPro"/>
</dbReference>
<reference evidence="8" key="1">
    <citation type="journal article" date="2021" name="PeerJ">
        <title>Extensive microbial diversity within the chicken gut microbiome revealed by metagenomics and culture.</title>
        <authorList>
            <person name="Gilroy R."/>
            <person name="Ravi A."/>
            <person name="Getino M."/>
            <person name="Pursley I."/>
            <person name="Horton D.L."/>
            <person name="Alikhan N.F."/>
            <person name="Baker D."/>
            <person name="Gharbi K."/>
            <person name="Hall N."/>
            <person name="Watson M."/>
            <person name="Adriaenssens E.M."/>
            <person name="Foster-Nyarko E."/>
            <person name="Jarju S."/>
            <person name="Secka A."/>
            <person name="Antonio M."/>
            <person name="Oren A."/>
            <person name="Chaudhuri R.R."/>
            <person name="La Ragione R."/>
            <person name="Hildebrand F."/>
            <person name="Pallen M.J."/>
        </authorList>
    </citation>
    <scope>NUCLEOTIDE SEQUENCE</scope>
    <source>
        <strain evidence="8">1345</strain>
    </source>
</reference>
<dbReference type="InterPro" id="IPR052520">
    <property type="entry name" value="ATL_DNA_repair"/>
</dbReference>
<evidence type="ECO:0000256" key="2">
    <source>
        <dbReference type="ARBA" id="ARBA00022603"/>
    </source>
</evidence>